<protein>
    <submittedName>
        <fullName evidence="1">Uncharacterized protein</fullName>
    </submittedName>
</protein>
<evidence type="ECO:0000313" key="1">
    <source>
        <dbReference type="EMBL" id="SBN18405.1"/>
    </source>
</evidence>
<gene>
    <name evidence="2" type="ORF">WHOF_01215C</name>
    <name evidence="1" type="ORF">WHOF_01638</name>
</gene>
<proteinExistence type="predicted"/>
<name>A0A1D3G390_NEIGO</name>
<dbReference type="EMBL" id="FLKW01000024">
    <property type="protein sequence ID" value="SBN18405.1"/>
    <property type="molecule type" value="Genomic_DNA"/>
</dbReference>
<dbReference type="EMBL" id="LT591897">
    <property type="protein sequence ID" value="SBQ21003.1"/>
    <property type="molecule type" value="Genomic_DNA"/>
</dbReference>
<sequence>MFEQRMPSETISDGIFVWTELMVRMADLEG</sequence>
<dbReference type="Proteomes" id="UP000239837">
    <property type="component" value="Chromosome"/>
</dbReference>
<organism evidence="1">
    <name type="scientific">Neisseria gonorrhoeae</name>
    <dbReference type="NCBI Taxonomy" id="485"/>
    <lineage>
        <taxon>Bacteria</taxon>
        <taxon>Pseudomonadati</taxon>
        <taxon>Pseudomonadota</taxon>
        <taxon>Betaproteobacteria</taxon>
        <taxon>Neisseriales</taxon>
        <taxon>Neisseriaceae</taxon>
        <taxon>Neisseria</taxon>
    </lineage>
</organism>
<accession>A0A1D3G390</accession>
<dbReference type="AlphaFoldDB" id="A0A1D3G390"/>
<evidence type="ECO:0000313" key="2">
    <source>
        <dbReference type="EMBL" id="SBQ21003.1"/>
    </source>
</evidence>
<reference evidence="1" key="1">
    <citation type="submission" date="2016-05" db="EMBL/GenBank/DDBJ databases">
        <authorList>
            <consortium name="Pathogen Informatics"/>
        </authorList>
    </citation>
    <scope>NUCLEOTIDE SEQUENCE</scope>
    <source>
        <strain evidence="1">WHO F</strain>
    </source>
</reference>